<evidence type="ECO:0000256" key="1">
    <source>
        <dbReference type="ARBA" id="ARBA00000900"/>
    </source>
</evidence>
<dbReference type="GO" id="GO:0016567">
    <property type="term" value="P:protein ubiquitination"/>
    <property type="evidence" value="ECO:0007669"/>
    <property type="project" value="UniProtKB-UniPathway"/>
</dbReference>
<dbReference type="Gene3D" id="1.25.10.10">
    <property type="entry name" value="Leucine-rich Repeat Variant"/>
    <property type="match status" value="2"/>
</dbReference>
<dbReference type="InterPro" id="IPR003613">
    <property type="entry name" value="Ubox_domain"/>
</dbReference>
<dbReference type="Pfam" id="PF04564">
    <property type="entry name" value="U-box"/>
    <property type="match status" value="1"/>
</dbReference>
<keyword evidence="4" id="KW-0808">Transferase</keyword>
<reference evidence="8" key="2">
    <citation type="submission" date="2016-02" db="EMBL/GenBank/DDBJ databases">
        <authorList>
            <person name="Alioto T."/>
            <person name="Alioto T."/>
        </authorList>
    </citation>
    <scope>NUCLEOTIDE SEQUENCE</scope>
</reference>
<dbReference type="GO" id="GO:0061630">
    <property type="term" value="F:ubiquitin protein ligase activity"/>
    <property type="evidence" value="ECO:0007669"/>
    <property type="project" value="UniProtKB-EC"/>
</dbReference>
<dbReference type="PANTHER" id="PTHR23315:SF240">
    <property type="entry name" value="U-BOX DOMAIN-CONTAINING PROTEIN 5"/>
    <property type="match status" value="1"/>
</dbReference>
<dbReference type="SUPFAM" id="SSF48371">
    <property type="entry name" value="ARM repeat"/>
    <property type="match status" value="1"/>
</dbReference>
<organism evidence="8 10">
    <name type="scientific">Dorcoceras hygrometricum</name>
    <dbReference type="NCBI Taxonomy" id="472368"/>
    <lineage>
        <taxon>Eukaryota</taxon>
        <taxon>Viridiplantae</taxon>
        <taxon>Streptophyta</taxon>
        <taxon>Embryophyta</taxon>
        <taxon>Tracheophyta</taxon>
        <taxon>Spermatophyta</taxon>
        <taxon>Magnoliopsida</taxon>
        <taxon>eudicotyledons</taxon>
        <taxon>Gunneridae</taxon>
        <taxon>Pentapetalae</taxon>
        <taxon>asterids</taxon>
        <taxon>lamiids</taxon>
        <taxon>Lamiales</taxon>
        <taxon>Gesneriaceae</taxon>
        <taxon>Didymocarpoideae</taxon>
        <taxon>Trichosporeae</taxon>
        <taxon>Loxocarpinae</taxon>
        <taxon>Dorcoceras</taxon>
    </lineage>
</organism>
<dbReference type="SUPFAM" id="SSF57850">
    <property type="entry name" value="RING/U-box"/>
    <property type="match status" value="1"/>
</dbReference>
<feature type="domain" description="U-box" evidence="7">
    <location>
        <begin position="267"/>
        <end position="341"/>
    </location>
</feature>
<keyword evidence="10" id="KW-1185">Reference proteome</keyword>
<comment type="pathway">
    <text evidence="2">Protein modification; protein ubiquitination.</text>
</comment>
<protein>
    <recommendedName>
        <fullName evidence="3">RING-type E3 ubiquitin transferase</fullName>
        <ecNumber evidence="3">2.3.2.27</ecNumber>
    </recommendedName>
</protein>
<dbReference type="Pfam" id="PF25598">
    <property type="entry name" value="ARM_PUB"/>
    <property type="match status" value="1"/>
</dbReference>
<dbReference type="EC" id="2.3.2.27" evidence="3"/>
<evidence type="ECO:0000313" key="10">
    <source>
        <dbReference type="Proteomes" id="UP000250235"/>
    </source>
</evidence>
<accession>A0A2Z7BZ75</accession>
<keyword evidence="5" id="KW-0833">Ubl conjugation pathway</keyword>
<dbReference type="InterPro" id="IPR011989">
    <property type="entry name" value="ARM-like"/>
</dbReference>
<dbReference type="OrthoDB" id="10064100at2759"/>
<dbReference type="SMART" id="SM00504">
    <property type="entry name" value="Ubox"/>
    <property type="match status" value="1"/>
</dbReference>
<dbReference type="AlphaFoldDB" id="A0A2Z7BZ75"/>
<evidence type="ECO:0000259" key="7">
    <source>
        <dbReference type="PROSITE" id="PS51698"/>
    </source>
</evidence>
<feature type="region of interest" description="Disordered" evidence="6">
    <location>
        <begin position="693"/>
        <end position="714"/>
    </location>
</feature>
<dbReference type="InterPro" id="IPR045210">
    <property type="entry name" value="RING-Ubox_PUB"/>
</dbReference>
<comment type="catalytic activity">
    <reaction evidence="1">
        <text>S-ubiquitinyl-[E2 ubiquitin-conjugating enzyme]-L-cysteine + [acceptor protein]-L-lysine = [E2 ubiquitin-conjugating enzyme]-L-cysteine + N(6)-ubiquitinyl-[acceptor protein]-L-lysine.</text>
        <dbReference type="EC" id="2.3.2.27"/>
    </reaction>
</comment>
<evidence type="ECO:0000313" key="8">
    <source>
        <dbReference type="EMBL" id="KZV39704.1"/>
    </source>
</evidence>
<dbReference type="PROSITE" id="PS51698">
    <property type="entry name" value="U_BOX"/>
    <property type="match status" value="1"/>
</dbReference>
<dbReference type="PANTHER" id="PTHR23315">
    <property type="entry name" value="U BOX DOMAIN-CONTAINING"/>
    <property type="match status" value="1"/>
</dbReference>
<dbReference type="InterPro" id="IPR016024">
    <property type="entry name" value="ARM-type_fold"/>
</dbReference>
<sequence length="736" mass="81792">MGSDTEDILEGLPTIGNIKVHARMCLELFKVVIMVSKIFPEIEAARPRCTSGIEALCLLNNGIIKAKSLIQHCSESSALYLALTGEVIITRCKKSRNLLEQSLDQVQNMVPVVLAAKISGIISDLRSAAFCLDPPEMEAGKLLRDLLHKYGSAADPIEKVTVSVIQTVSSLLHLTSQKALLIEKRSIRKLVDKFGESEPTKRKILLFFLNLLNKYGKLIIMELNKSSSAVPEEPFLSTGPYDFAGEVDLHMSYRFDQPQIKMLSRPVPPEEFICPLTSRLMYDPVVIASGQTYERMWIQKWFDEGNDTCPKTKVKLVHLSLTSNSGMKDLILKWCDTHNVSIPDPKMQDLLVTSLETSANSIASLSNSMNDLNLPLDLRLPPISSHGSDSSNSPISIGAKTSHETDMKYFSKFSSLPWESQCNEIEGFKRMLEKNDASWSVVPPQKFIQLLLRFLQDAFNFGDVNAQMSGCLLLLEFVQKDRTNSLYLKEDVLVILASFLDTEAAKHALFVLEVLLSRQHCSDQLAASGALLGIINILDRQILELLEPALKILSILSWNDGLASIIRPLGFVSKLIPLLEDNALARYCVTILKNLCDIEEIRVSIAETEGCISAISELLDKDSQEDQECAVSILLSLCTQRVLYCQLVMNEGVIPGLVQVSVNGNNKAKAMALELLRILKDEFSSSRENMGSVAVKESTEHRKDKKTLPKSGGLFGKIFSKQVTFSSKKKRLNPVD</sequence>
<evidence type="ECO:0000256" key="5">
    <source>
        <dbReference type="ARBA" id="ARBA00022786"/>
    </source>
</evidence>
<dbReference type="InterPro" id="IPR013083">
    <property type="entry name" value="Znf_RING/FYVE/PHD"/>
</dbReference>
<evidence type="ECO:0000256" key="6">
    <source>
        <dbReference type="SAM" id="MobiDB-lite"/>
    </source>
</evidence>
<dbReference type="Proteomes" id="UP000250235">
    <property type="component" value="Unassembled WGS sequence"/>
</dbReference>
<dbReference type="UniPathway" id="UPA00143"/>
<dbReference type="EMBL" id="KV000900">
    <property type="protein sequence ID" value="KZV39704.1"/>
    <property type="molecule type" value="Genomic_DNA"/>
</dbReference>
<dbReference type="Gene3D" id="3.30.40.10">
    <property type="entry name" value="Zinc/RING finger domain, C3HC4 (zinc finger)"/>
    <property type="match status" value="1"/>
</dbReference>
<dbReference type="EMBL" id="KQ995246">
    <property type="protein sequence ID" value="KZV47606.1"/>
    <property type="molecule type" value="Genomic_DNA"/>
</dbReference>
<dbReference type="InterPro" id="IPR058678">
    <property type="entry name" value="ARM_PUB"/>
</dbReference>
<reference evidence="8 10" key="1">
    <citation type="journal article" date="2015" name="Proc. Natl. Acad. Sci. U.S.A.">
        <title>The resurrection genome of Boea hygrometrica: A blueprint for survival of dehydration.</title>
        <authorList>
            <person name="Xiao L."/>
            <person name="Yang G."/>
            <person name="Zhang L."/>
            <person name="Yang X."/>
            <person name="Zhao S."/>
            <person name="Ji Z."/>
            <person name="Zhou Q."/>
            <person name="Hu M."/>
            <person name="Wang Y."/>
            <person name="Chen M."/>
            <person name="Xu Y."/>
            <person name="Jin H."/>
            <person name="Xiao X."/>
            <person name="Hu G."/>
            <person name="Bao F."/>
            <person name="Hu Y."/>
            <person name="Wan P."/>
            <person name="Li L."/>
            <person name="Deng X."/>
            <person name="Kuang T."/>
            <person name="Xiang C."/>
            <person name="Zhu J.K."/>
            <person name="Oliver M.J."/>
            <person name="He Y."/>
        </authorList>
    </citation>
    <scope>NUCLEOTIDE SEQUENCE [LARGE SCALE GENOMIC DNA]</scope>
    <source>
        <strain evidence="10">cv. XS01</strain>
    </source>
</reference>
<evidence type="ECO:0000256" key="3">
    <source>
        <dbReference type="ARBA" id="ARBA00012483"/>
    </source>
</evidence>
<proteinExistence type="predicted"/>
<evidence type="ECO:0000313" key="9">
    <source>
        <dbReference type="EMBL" id="KZV47606.1"/>
    </source>
</evidence>
<dbReference type="CDD" id="cd16664">
    <property type="entry name" value="RING-Ubox_PUB"/>
    <property type="match status" value="1"/>
</dbReference>
<name>A0A2Z7BZ75_9LAMI</name>
<evidence type="ECO:0000256" key="4">
    <source>
        <dbReference type="ARBA" id="ARBA00022679"/>
    </source>
</evidence>
<gene>
    <name evidence="9" type="ORF">F511_12875</name>
    <name evidence="8" type="ORF">F511_26706</name>
</gene>
<evidence type="ECO:0000256" key="2">
    <source>
        <dbReference type="ARBA" id="ARBA00004906"/>
    </source>
</evidence>